<dbReference type="PROSITE" id="PS00028">
    <property type="entry name" value="ZINC_FINGER_C2H2_1"/>
    <property type="match status" value="1"/>
</dbReference>
<evidence type="ECO:0000259" key="3">
    <source>
        <dbReference type="PROSITE" id="PS50157"/>
    </source>
</evidence>
<dbReference type="Gene3D" id="3.30.160.60">
    <property type="entry name" value="Classic Zinc Finger"/>
    <property type="match status" value="1"/>
</dbReference>
<evidence type="ECO:0000313" key="4">
    <source>
        <dbReference type="EMBL" id="RDH25017.1"/>
    </source>
</evidence>
<accession>A0A370CBJ5</accession>
<gene>
    <name evidence="4" type="ORF">M747DRAFT_51088</name>
</gene>
<sequence length="207" mass="22343">MLVVSSVDNELGSEVGRESRFNAQGASFDQSTTQNMYDGDRSWAHYLLGAVDPLLNNPTPPYQFVAPSEVVNNNSFLNSSKTVDPLSNNPTPPYQFVAPSEVDNNDCPPLPDSSLPVPASGYFPDCTSDSTLPVSGRAQGSFRPLLPKPTQYQSRGPSPAASTKSFCCNLCSKSYGSQKGLNRHEQKKHGAEKKTGGRPPTCSRKLD</sequence>
<feature type="region of interest" description="Disordered" evidence="2">
    <location>
        <begin position="81"/>
        <end position="113"/>
    </location>
</feature>
<protein>
    <recommendedName>
        <fullName evidence="3">C2H2-type domain-containing protein</fullName>
    </recommendedName>
</protein>
<feature type="region of interest" description="Disordered" evidence="2">
    <location>
        <begin position="128"/>
        <end position="158"/>
    </location>
</feature>
<feature type="compositionally biased region" description="Basic and acidic residues" evidence="2">
    <location>
        <begin position="182"/>
        <end position="195"/>
    </location>
</feature>
<keyword evidence="1" id="KW-0863">Zinc-finger</keyword>
<reference evidence="4 5" key="1">
    <citation type="submission" date="2018-07" db="EMBL/GenBank/DDBJ databases">
        <title>Section-level genome sequencing of Aspergillus section Nigri to investigate inter- and intra-species variation.</title>
        <authorList>
            <consortium name="DOE Joint Genome Institute"/>
            <person name="Vesth T.C."/>
            <person name="Nybo J.L."/>
            <person name="Theobald S."/>
            <person name="Frisvad J.C."/>
            <person name="Larsen T.O."/>
            <person name="Nielsen K.F."/>
            <person name="Hoof J.B."/>
            <person name="Brandl J."/>
            <person name="Salamov A."/>
            <person name="Riley R."/>
            <person name="Gladden J.M."/>
            <person name="Phatale P."/>
            <person name="Nielsen M.T."/>
            <person name="Lyhne E.K."/>
            <person name="Kogle M.E."/>
            <person name="Strasser K."/>
            <person name="McDonnell E."/>
            <person name="Barry K."/>
            <person name="Clum A."/>
            <person name="Chen C."/>
            <person name="Nolan M."/>
            <person name="Sandor L."/>
            <person name="Kuo A."/>
            <person name="Lipzen A."/>
            <person name="Hainaut M."/>
            <person name="Drula E."/>
            <person name="Tsang A."/>
            <person name="Magnuson J.K."/>
            <person name="Henrissat B."/>
            <person name="Wiebenga A."/>
            <person name="Simmons B.A."/>
            <person name="Makela M.R."/>
            <person name="De vries R.P."/>
            <person name="Grigoriev I.V."/>
            <person name="Mortensen U.H."/>
            <person name="Baker S.E."/>
            <person name="Andersen M.R."/>
        </authorList>
    </citation>
    <scope>NUCLEOTIDE SEQUENCE [LARGE SCALE GENOMIC DNA]</scope>
    <source>
        <strain evidence="4 5">ATCC 13496</strain>
    </source>
</reference>
<proteinExistence type="predicted"/>
<dbReference type="GO" id="GO:0008270">
    <property type="term" value="F:zinc ion binding"/>
    <property type="evidence" value="ECO:0007669"/>
    <property type="project" value="UniProtKB-KW"/>
</dbReference>
<evidence type="ECO:0000256" key="1">
    <source>
        <dbReference type="PROSITE-ProRule" id="PRU00042"/>
    </source>
</evidence>
<feature type="domain" description="C2H2-type" evidence="3">
    <location>
        <begin position="166"/>
        <end position="194"/>
    </location>
</feature>
<organism evidence="4 5">
    <name type="scientific">Aspergillus niger ATCC 13496</name>
    <dbReference type="NCBI Taxonomy" id="1353008"/>
    <lineage>
        <taxon>Eukaryota</taxon>
        <taxon>Fungi</taxon>
        <taxon>Dikarya</taxon>
        <taxon>Ascomycota</taxon>
        <taxon>Pezizomycotina</taxon>
        <taxon>Eurotiomycetes</taxon>
        <taxon>Eurotiomycetidae</taxon>
        <taxon>Eurotiales</taxon>
        <taxon>Aspergillaceae</taxon>
        <taxon>Aspergillus</taxon>
        <taxon>Aspergillus subgen. Circumdati</taxon>
    </lineage>
</organism>
<evidence type="ECO:0000313" key="5">
    <source>
        <dbReference type="Proteomes" id="UP000253845"/>
    </source>
</evidence>
<dbReference type="EMBL" id="KZ851900">
    <property type="protein sequence ID" value="RDH25017.1"/>
    <property type="molecule type" value="Genomic_DNA"/>
</dbReference>
<keyword evidence="1" id="KW-0479">Metal-binding</keyword>
<keyword evidence="1" id="KW-0862">Zinc</keyword>
<evidence type="ECO:0000256" key="2">
    <source>
        <dbReference type="SAM" id="MobiDB-lite"/>
    </source>
</evidence>
<dbReference type="PROSITE" id="PS50157">
    <property type="entry name" value="ZINC_FINGER_C2H2_2"/>
    <property type="match status" value="1"/>
</dbReference>
<dbReference type="Proteomes" id="UP000253845">
    <property type="component" value="Unassembled WGS sequence"/>
</dbReference>
<dbReference type="InterPro" id="IPR013087">
    <property type="entry name" value="Znf_C2H2_type"/>
</dbReference>
<dbReference type="VEuPathDB" id="FungiDB:M747DRAFT_51088"/>
<feature type="region of interest" description="Disordered" evidence="2">
    <location>
        <begin position="175"/>
        <end position="207"/>
    </location>
</feature>
<dbReference type="AlphaFoldDB" id="A0A370CBJ5"/>
<name>A0A370CBJ5_ASPNG</name>